<accession>A0AAP2Z2B4</accession>
<keyword evidence="3" id="KW-1185">Reference proteome</keyword>
<dbReference type="Proteomes" id="UP001320972">
    <property type="component" value="Unassembled WGS sequence"/>
</dbReference>
<organism evidence="1 4">
    <name type="scientific">Natronoglomus mannanivorans</name>
    <dbReference type="NCBI Taxonomy" id="2979990"/>
    <lineage>
        <taxon>Archaea</taxon>
        <taxon>Methanobacteriati</taxon>
        <taxon>Methanobacteriota</taxon>
        <taxon>Stenosarchaea group</taxon>
        <taxon>Halobacteria</taxon>
        <taxon>Halobacteriales</taxon>
        <taxon>Natrialbaceae</taxon>
        <taxon>Natronoglomus</taxon>
    </lineage>
</organism>
<protein>
    <submittedName>
        <fullName evidence="1">Uncharacterized protein</fullName>
    </submittedName>
</protein>
<dbReference type="EMBL" id="JAOPKB010000002">
    <property type="protein sequence ID" value="MCU4972201.1"/>
    <property type="molecule type" value="Genomic_DNA"/>
</dbReference>
<evidence type="ECO:0000313" key="3">
    <source>
        <dbReference type="Proteomes" id="UP001320972"/>
    </source>
</evidence>
<proteinExistence type="predicted"/>
<reference evidence="1 3" key="1">
    <citation type="submission" date="2022-09" db="EMBL/GenBank/DDBJ databases">
        <title>Enrichment on poylsaccharides allowed isolation of novel metabolic and taxonomic groups of Haloarchaea.</title>
        <authorList>
            <person name="Sorokin D.Y."/>
            <person name="Elcheninov A.G."/>
            <person name="Khizhniak T.V."/>
            <person name="Kolganova T.V."/>
            <person name="Kublanov I.V."/>
        </authorList>
    </citation>
    <scope>NUCLEOTIDE SEQUENCE</scope>
    <source>
        <strain evidence="2 3">AArc-m2/3/4</strain>
        <strain evidence="1">AArc-xg1-1</strain>
    </source>
</reference>
<evidence type="ECO:0000313" key="1">
    <source>
        <dbReference type="EMBL" id="MCU4743203.1"/>
    </source>
</evidence>
<dbReference type="Proteomes" id="UP001321018">
    <property type="component" value="Unassembled WGS sequence"/>
</dbReference>
<dbReference type="PROSITE" id="PS51257">
    <property type="entry name" value="PROKAR_LIPOPROTEIN"/>
    <property type="match status" value="1"/>
</dbReference>
<dbReference type="AlphaFoldDB" id="A0AAP2Z2B4"/>
<comment type="caution">
    <text evidence="1">The sequence shown here is derived from an EMBL/GenBank/DDBJ whole genome shotgun (WGS) entry which is preliminary data.</text>
</comment>
<evidence type="ECO:0000313" key="2">
    <source>
        <dbReference type="EMBL" id="MCU4972201.1"/>
    </source>
</evidence>
<gene>
    <name evidence="2" type="ORF">OB955_05565</name>
    <name evidence="1" type="ORF">OB960_17590</name>
</gene>
<name>A0AAP2Z2B4_9EURY</name>
<dbReference type="RefSeq" id="WP_338005017.1">
    <property type="nucleotide sequence ID" value="NZ_JAOPKA010000013.1"/>
</dbReference>
<sequence>MRDSTRRRTLYMLSSGPLVVLSGCLETFNSRSSVRYCGVHITNIDAIPLDITVRVRDGNDPIFEQELNLEPDESTLITPEDGSEYYKGDLILGARIESGDWNEKSLTESDYDPLGVSVYVSTDGGFSTEDEVVISTVPLDCHSE</sequence>
<evidence type="ECO:0000313" key="4">
    <source>
        <dbReference type="Proteomes" id="UP001321018"/>
    </source>
</evidence>
<dbReference type="EMBL" id="JAOPKA010000013">
    <property type="protein sequence ID" value="MCU4743203.1"/>
    <property type="molecule type" value="Genomic_DNA"/>
</dbReference>